<feature type="compositionally biased region" description="Low complexity" evidence="2">
    <location>
        <begin position="1274"/>
        <end position="1291"/>
    </location>
</feature>
<organism evidence="4 5">
    <name type="scientific">Cairina moschata</name>
    <name type="common">Muscovy duck</name>
    <dbReference type="NCBI Taxonomy" id="8855"/>
    <lineage>
        <taxon>Eukaryota</taxon>
        <taxon>Metazoa</taxon>
        <taxon>Chordata</taxon>
        <taxon>Craniata</taxon>
        <taxon>Vertebrata</taxon>
        <taxon>Euteleostomi</taxon>
        <taxon>Archelosauria</taxon>
        <taxon>Archosauria</taxon>
        <taxon>Dinosauria</taxon>
        <taxon>Saurischia</taxon>
        <taxon>Theropoda</taxon>
        <taxon>Coelurosauria</taxon>
        <taxon>Aves</taxon>
        <taxon>Neognathae</taxon>
        <taxon>Galloanserae</taxon>
        <taxon>Anseriformes</taxon>
        <taxon>Anatidae</taxon>
        <taxon>Anatinae</taxon>
        <taxon>Cairina</taxon>
    </lineage>
</organism>
<dbReference type="PROSITE" id="PS50006">
    <property type="entry name" value="FHA_DOMAIN"/>
    <property type="match status" value="1"/>
</dbReference>
<evidence type="ECO:0000313" key="4">
    <source>
        <dbReference type="Ensembl" id="ENSCMMP00000013299.1"/>
    </source>
</evidence>
<feature type="compositionally biased region" description="Low complexity" evidence="2">
    <location>
        <begin position="1356"/>
        <end position="1368"/>
    </location>
</feature>
<feature type="compositionally biased region" description="Low complexity" evidence="2">
    <location>
        <begin position="146"/>
        <end position="164"/>
    </location>
</feature>
<feature type="compositionally biased region" description="Basic and acidic residues" evidence="2">
    <location>
        <begin position="426"/>
        <end position="439"/>
    </location>
</feature>
<evidence type="ECO:0000259" key="3">
    <source>
        <dbReference type="PROSITE" id="PS50006"/>
    </source>
</evidence>
<dbReference type="InterPro" id="IPR000253">
    <property type="entry name" value="FHA_dom"/>
</dbReference>
<feature type="region of interest" description="Disordered" evidence="2">
    <location>
        <begin position="589"/>
        <end position="631"/>
    </location>
</feature>
<dbReference type="Proteomes" id="UP000694556">
    <property type="component" value="Chromosome 3"/>
</dbReference>
<feature type="compositionally biased region" description="Basic and acidic residues" evidence="2">
    <location>
        <begin position="860"/>
        <end position="888"/>
    </location>
</feature>
<feature type="region of interest" description="Disordered" evidence="2">
    <location>
        <begin position="249"/>
        <end position="361"/>
    </location>
</feature>
<sequence>MPRAARGLLGGVVPGRRTGAPLLGLAAALAPAHKHAPSAYVPVSAAAGHSAWRRRGKPRLPPRGACALSTAPAPLLSAAGARAAPSPRRSAPGACAPPPSSLLPPPHCVSPAGACAVPRPPCPLPLCAGNNGCTATPSPAPPPPLHTHTSPTSAAATSTSSAGPSRREGSRSVDKQHAVLNYDPSTDEHLVKDLGSLNGTFVNDVRIPEQTYITLKLEDKLRFGYDTNLFTVVRGEMRVPEEALKHEKFTSQLQLSQKSSEAEGSKQTSSKTTESKGTDSTNEAHNKTTEALKSEEKSIDLSAMPRGTPLYGQPAWWGDDEADEKSGCKPDSKREEKMQETGASGCSTDTKQAEEQSAAASEELYPFCREPSYFEIPTKEFQQSSQVAESTIHEIPTKDNQSSHAAGAGHASFTIEFDDNTPGKVTIKDHVTKFTSEQRHKSKKPSSSSGQDLPGLQNVMMAAESKVADWLAQNNPPRMIWEPTEEDSKSIKSDVPVYLKRLKGNKHDDGTQSDSENAGAHRHYSKRAVLEEHLRHHHTELKKAHQKVHSTEKQQEQAGVSQTAFMIEFFDEDHPRKRRSYSFSQNVGALCSESPSPTPHARAERVKPTSGEKAVPSSVQASSSHHRAVHAKLLKQKSEDPSAALPVLQAALLRSSGSLGHRPSQNQEMDKKLKSQHVSAATEKDNEDDQSDKGTYTIELENPNSEEMEARKMIDKVFGVDDSQDYNRPVINENQKDLVKDWAINSATVVLEEKRPLSTTGFLDTEEGSPAPGSKRWVSQWASLAANHTRHDHDDIRLESPVPAPLENDTDISESGISIRSACSATSVTSQGERKRRTLPQLPKEEKVSEGSRTKATSHQRSEIGEKQDTELQEKETPARASDADSRSIAKSGRTVNGLSPKATGEKVFSFPSSSKERAETGRETSVVKQALAKIQQERKEQGHWTPSKLSSTKPATNQVEKGREEIAVSHKTSDNQDKASGHVTDKTEVKLAQNEGKRRKNEETIKGQSPKTSGGEKKESSKPLVRQGSFTIDKPSTNIPIELIPHINKQSGSVAPSASANRTRDRSDSMDTDSSLDTTLILKDTEAVMAFLEAKLREENKTDEGPETPSYNRDNSISPESDVDTASTISLVTGDSERKSTQKRKSFTTLYKDRCSSGSPSKDVLKSSATSAREKMEKKTKSRSSDGGSRADARKTVQSSGRMRQPSVDLTDDDQTSSVPHSAISDILSSDQETYSGKSHGRVPFASADELLHSKMEGKSAKSKSTPVALGQSSKSTTLPRPRPTRTSLLRRARLGEASDSELADADKASVASEVSTTSSTSKPPSGRRSISRIDLLAQPRRTRLGSLSARSDSEATITRSTASSRTPEAIIRSGARLTSAGDSSKVSARTRANSISRLSDSKSKSLASAHNSPSVSARWRRFPTDYASTSEDEFGSNRNSPKHTRLRTSPALKTTRLQSTGTATQSSNTFKHRIKEQEDYIRDWTAHREEIARISQDLALIAREINDVAGEIDSVTSSGTAPSTTVSTAATTPGSAIDTREELVDRVFDESLNFRKIPPLVHAKPPEGNGRPNARPQLPEITDPPTITRRRTWSRDEVMGDSLLLSSVFQFSRKIRQSIDKTAGKIRILFKDQDRNWEEIENKLRAESEVPIVKTSSMEISSILQELKRVEKQLQAINAMIDPDGTLDALSNLGFASPILPAQPKQKSSPISQNTRPQVQPNCQPEAQAPRPAAVPVAAEFETTESESDFSIHFNRFNPDGEEDATLRE</sequence>
<feature type="compositionally biased region" description="Polar residues" evidence="2">
    <location>
        <begin position="657"/>
        <end position="667"/>
    </location>
</feature>
<feature type="region of interest" description="Disordered" evidence="2">
    <location>
        <begin position="138"/>
        <end position="175"/>
    </location>
</feature>
<feature type="domain" description="FHA" evidence="3">
    <location>
        <begin position="170"/>
        <end position="207"/>
    </location>
</feature>
<evidence type="ECO:0000313" key="5">
    <source>
        <dbReference type="Proteomes" id="UP000694556"/>
    </source>
</evidence>
<feature type="compositionally biased region" description="Polar residues" evidence="2">
    <location>
        <begin position="250"/>
        <end position="259"/>
    </location>
</feature>
<comment type="similarity">
    <text evidence="1">Belongs to the CEP170 family.</text>
</comment>
<feature type="compositionally biased region" description="Basic residues" evidence="2">
    <location>
        <begin position="537"/>
        <end position="548"/>
    </location>
</feature>
<dbReference type="InterPro" id="IPR029300">
    <property type="entry name" value="CEP170_C"/>
</dbReference>
<feature type="region of interest" description="Disordered" evidence="2">
    <location>
        <begin position="1561"/>
        <end position="1587"/>
    </location>
</feature>
<dbReference type="Ensembl" id="ENSCMMT00000014650.1">
    <property type="protein sequence ID" value="ENSCMMP00000013299.1"/>
    <property type="gene ID" value="ENSCMMG00000008459.1"/>
</dbReference>
<feature type="compositionally biased region" description="Polar residues" evidence="2">
    <location>
        <begin position="1707"/>
        <end position="1725"/>
    </location>
</feature>
<feature type="region of interest" description="Disordered" evidence="2">
    <location>
        <begin position="537"/>
        <end position="560"/>
    </location>
</feature>
<dbReference type="InterPro" id="IPR051176">
    <property type="entry name" value="Cent_Immune-Sig_Mod"/>
</dbReference>
<feature type="compositionally biased region" description="Basic and acidic residues" evidence="2">
    <location>
        <begin position="961"/>
        <end position="990"/>
    </location>
</feature>
<evidence type="ECO:0000256" key="2">
    <source>
        <dbReference type="SAM" id="MobiDB-lite"/>
    </source>
</evidence>
<dbReference type="GO" id="GO:0005814">
    <property type="term" value="C:centriole"/>
    <property type="evidence" value="ECO:0007669"/>
    <property type="project" value="TreeGrafter"/>
</dbReference>
<dbReference type="PANTHER" id="PTHR15715:SF17">
    <property type="entry name" value="CENTROSOMAL PROTEIN OF 170 KDA"/>
    <property type="match status" value="1"/>
</dbReference>
<keyword evidence="5" id="KW-1185">Reference proteome</keyword>
<feature type="compositionally biased region" description="Low complexity" evidence="2">
    <location>
        <begin position="79"/>
        <end position="94"/>
    </location>
</feature>
<name>A0A8C3BZ77_CAIMO</name>
<feature type="region of interest" description="Disordered" evidence="2">
    <location>
        <begin position="79"/>
        <end position="98"/>
    </location>
</feature>
<proteinExistence type="inferred from homology"/>
<protein>
    <submittedName>
        <fullName evidence="4">Centrosomal protein 170</fullName>
    </submittedName>
</protein>
<feature type="region of interest" description="Disordered" evidence="2">
    <location>
        <begin position="1095"/>
        <end position="1452"/>
    </location>
</feature>
<feature type="compositionally biased region" description="Basic and acidic residues" evidence="2">
    <location>
        <begin position="324"/>
        <end position="339"/>
    </location>
</feature>
<reference evidence="4" key="3">
    <citation type="submission" date="2025-09" db="UniProtKB">
        <authorList>
            <consortium name="Ensembl"/>
        </authorList>
    </citation>
    <scope>IDENTIFICATION</scope>
</reference>
<feature type="compositionally biased region" description="Polar residues" evidence="2">
    <location>
        <begin position="948"/>
        <end position="960"/>
    </location>
</feature>
<feature type="compositionally biased region" description="Polar residues" evidence="2">
    <location>
        <begin position="1029"/>
        <end position="1040"/>
    </location>
</feature>
<feature type="compositionally biased region" description="Low complexity" evidence="2">
    <location>
        <begin position="1396"/>
        <end position="1411"/>
    </location>
</feature>
<dbReference type="Pfam" id="PF00498">
    <property type="entry name" value="FHA"/>
    <property type="match status" value="1"/>
</dbReference>
<feature type="compositionally biased region" description="Basic and acidic residues" evidence="2">
    <location>
        <begin position="843"/>
        <end position="853"/>
    </location>
</feature>
<feature type="compositionally biased region" description="Basic and acidic residues" evidence="2">
    <location>
        <begin position="1251"/>
        <end position="1261"/>
    </location>
</feature>
<feature type="region of interest" description="Disordered" evidence="2">
    <location>
        <begin position="396"/>
        <end position="457"/>
    </location>
</feature>
<feature type="compositionally biased region" description="Low complexity" evidence="2">
    <location>
        <begin position="1310"/>
        <end position="1326"/>
    </location>
</feature>
<dbReference type="InterPro" id="IPR008984">
    <property type="entry name" value="SMAD_FHA_dom_sf"/>
</dbReference>
<evidence type="ECO:0000256" key="1">
    <source>
        <dbReference type="ARBA" id="ARBA00010436"/>
    </source>
</evidence>
<feature type="region of interest" description="Disordered" evidence="2">
    <location>
        <begin position="1703"/>
        <end position="1771"/>
    </location>
</feature>
<feature type="compositionally biased region" description="Acidic residues" evidence="2">
    <location>
        <begin position="1762"/>
        <end position="1771"/>
    </location>
</feature>
<feature type="compositionally biased region" description="Polar residues" evidence="2">
    <location>
        <begin position="813"/>
        <end position="831"/>
    </location>
</feature>
<feature type="compositionally biased region" description="Polar residues" evidence="2">
    <location>
        <begin position="1382"/>
        <end position="1395"/>
    </location>
</feature>
<feature type="compositionally biased region" description="Basic and acidic residues" evidence="2">
    <location>
        <begin position="273"/>
        <end position="299"/>
    </location>
</feature>
<dbReference type="Gene3D" id="2.60.200.20">
    <property type="match status" value="1"/>
</dbReference>
<feature type="compositionally biased region" description="Polar residues" evidence="2">
    <location>
        <begin position="1110"/>
        <end position="1134"/>
    </location>
</feature>
<feature type="region of interest" description="Disordered" evidence="2">
    <location>
        <begin position="502"/>
        <end position="524"/>
    </location>
</feature>
<feature type="region of interest" description="Disordered" evidence="2">
    <location>
        <begin position="786"/>
        <end position="1078"/>
    </location>
</feature>
<feature type="region of interest" description="Disordered" evidence="2">
    <location>
        <begin position="657"/>
        <end position="708"/>
    </location>
</feature>
<feature type="compositionally biased region" description="Polar residues" evidence="2">
    <location>
        <begin position="1228"/>
        <end position="1238"/>
    </location>
</feature>
<feature type="compositionally biased region" description="Basic and acidic residues" evidence="2">
    <location>
        <begin position="165"/>
        <end position="175"/>
    </location>
</feature>
<feature type="compositionally biased region" description="Basic and acidic residues" evidence="2">
    <location>
        <begin position="789"/>
        <end position="798"/>
    </location>
</feature>
<feature type="compositionally biased region" description="Polar residues" evidence="2">
    <location>
        <begin position="1049"/>
        <end position="1062"/>
    </location>
</feature>
<dbReference type="PANTHER" id="PTHR15715">
    <property type="entry name" value="CENTROSOMAL PROTEIN OF 170 KDA"/>
    <property type="match status" value="1"/>
</dbReference>
<accession>A0A8C3BZ77</accession>
<feature type="compositionally biased region" description="Basic and acidic residues" evidence="2">
    <location>
        <begin position="1095"/>
        <end position="1105"/>
    </location>
</feature>
<dbReference type="Pfam" id="PF15308">
    <property type="entry name" value="CEP170_C"/>
    <property type="match status" value="1"/>
</dbReference>
<feature type="compositionally biased region" description="Low complexity" evidence="2">
    <location>
        <begin position="1726"/>
        <end position="1743"/>
    </location>
</feature>
<reference evidence="4" key="2">
    <citation type="submission" date="2025-08" db="UniProtKB">
        <authorList>
            <consortium name="Ensembl"/>
        </authorList>
    </citation>
    <scope>IDENTIFICATION</scope>
</reference>
<feature type="compositionally biased region" description="Low complexity" evidence="2">
    <location>
        <begin position="402"/>
        <end position="412"/>
    </location>
</feature>
<feature type="compositionally biased region" description="Polar residues" evidence="2">
    <location>
        <begin position="341"/>
        <end position="350"/>
    </location>
</feature>
<reference evidence="4" key="1">
    <citation type="submission" date="2018-09" db="EMBL/GenBank/DDBJ databases">
        <title>Common duck and Muscovy duck high density SNP chip.</title>
        <authorList>
            <person name="Vignal A."/>
            <person name="Thebault N."/>
            <person name="Warren W.C."/>
        </authorList>
    </citation>
    <scope>NUCLEOTIDE SEQUENCE [LARGE SCALE GENOMIC DNA]</scope>
</reference>
<dbReference type="SUPFAM" id="SSF49879">
    <property type="entry name" value="SMAD/FHA domain"/>
    <property type="match status" value="1"/>
</dbReference>